<sequence length="587" mass="63654">MENKSEQIHVESAIEPVDTFTTSPDLSQKDVPLVIKQAHENNFHINLGWRSWMIIFLTCFCLAGQVFVITASGSALAFIIRDLGEAEVAGWIIQGPLLMQSILSPTVGRLSDILDRKFMSSIPPLFAFVGAVISAKAKDMSMLIGGGILIGLTLPTASIVHAIQAEVLPLKYRAVANGFSFLAATVGAVGGGLGAGALTNQSPDGWRSIFWIQAGFHGLTALGFLLFYWPEAHPDYPKMSLKQLIWECDPIGSFFFIGMSALLLLALNWAGGKYEWSSPHVAAPLAVGFALAICFGLYEWKGRKDGLVSHVFFQYGPNFPIGVLGFTVEGWIFYSAVNSITPQQVLNLGFEPNAWRISIRTLAYAFPSLAMSIAITLWATKKKDLTRPLFITFGLFLIGTVCYATLQPHQNHAQIVYSIIVGMGQAGPLTLLVPLVQFTAPHAWLASASGLAYSGRAMGGAFGSAVLNAIINNHLNKHLAHDVGAAATKAGLPRSSVDQLMKAMDAGQEKLIRAVPGINKEILKAATKTSRKVHAKAYNLSWWSIFPFVVICMICLCFLRGVKELMTEKVEATVENVEKPSQGEEKA</sequence>
<feature type="transmembrane region" description="Helical" evidence="5">
    <location>
        <begin position="52"/>
        <end position="80"/>
    </location>
</feature>
<accession>A0A6A6DU19</accession>
<evidence type="ECO:0000313" key="8">
    <source>
        <dbReference type="Proteomes" id="UP000800200"/>
    </source>
</evidence>
<comment type="subcellular location">
    <subcellularLocation>
        <location evidence="1">Membrane</location>
        <topology evidence="1">Multi-pass membrane protein</topology>
    </subcellularLocation>
</comment>
<evidence type="ECO:0000256" key="3">
    <source>
        <dbReference type="ARBA" id="ARBA00022989"/>
    </source>
</evidence>
<dbReference type="OrthoDB" id="2587356at2759"/>
<keyword evidence="8" id="KW-1185">Reference proteome</keyword>
<evidence type="ECO:0000259" key="6">
    <source>
        <dbReference type="PROSITE" id="PS50850"/>
    </source>
</evidence>
<dbReference type="GO" id="GO:0022857">
    <property type="term" value="F:transmembrane transporter activity"/>
    <property type="evidence" value="ECO:0007669"/>
    <property type="project" value="InterPro"/>
</dbReference>
<feature type="transmembrane region" description="Helical" evidence="5">
    <location>
        <begin position="357"/>
        <end position="377"/>
    </location>
</feature>
<dbReference type="InterPro" id="IPR011701">
    <property type="entry name" value="MFS"/>
</dbReference>
<gene>
    <name evidence="7" type="ORF">K469DRAFT_752555</name>
</gene>
<feature type="domain" description="Major facilitator superfamily (MFS) profile" evidence="6">
    <location>
        <begin position="51"/>
        <end position="564"/>
    </location>
</feature>
<feature type="transmembrane region" description="Helical" evidence="5">
    <location>
        <begin position="281"/>
        <end position="298"/>
    </location>
</feature>
<feature type="transmembrane region" description="Helical" evidence="5">
    <location>
        <begin position="319"/>
        <end position="337"/>
    </location>
</feature>
<name>A0A6A6DU19_9PEZI</name>
<dbReference type="PANTHER" id="PTHR23501:SF195">
    <property type="entry name" value="PEP5"/>
    <property type="match status" value="1"/>
</dbReference>
<feature type="transmembrane region" description="Helical" evidence="5">
    <location>
        <begin position="175"/>
        <end position="198"/>
    </location>
</feature>
<feature type="transmembrane region" description="Helical" evidence="5">
    <location>
        <begin position="143"/>
        <end position="163"/>
    </location>
</feature>
<feature type="transmembrane region" description="Helical" evidence="5">
    <location>
        <begin position="415"/>
        <end position="438"/>
    </location>
</feature>
<dbReference type="GO" id="GO:0005886">
    <property type="term" value="C:plasma membrane"/>
    <property type="evidence" value="ECO:0007669"/>
    <property type="project" value="TreeGrafter"/>
</dbReference>
<feature type="transmembrane region" description="Helical" evidence="5">
    <location>
        <begin position="210"/>
        <end position="229"/>
    </location>
</feature>
<dbReference type="InterPro" id="IPR020846">
    <property type="entry name" value="MFS_dom"/>
</dbReference>
<organism evidence="7 8">
    <name type="scientific">Zopfia rhizophila CBS 207.26</name>
    <dbReference type="NCBI Taxonomy" id="1314779"/>
    <lineage>
        <taxon>Eukaryota</taxon>
        <taxon>Fungi</taxon>
        <taxon>Dikarya</taxon>
        <taxon>Ascomycota</taxon>
        <taxon>Pezizomycotina</taxon>
        <taxon>Dothideomycetes</taxon>
        <taxon>Dothideomycetes incertae sedis</taxon>
        <taxon>Zopfiaceae</taxon>
        <taxon>Zopfia</taxon>
    </lineage>
</organism>
<dbReference type="EMBL" id="ML994651">
    <property type="protein sequence ID" value="KAF2181658.1"/>
    <property type="molecule type" value="Genomic_DNA"/>
</dbReference>
<dbReference type="InterPro" id="IPR036259">
    <property type="entry name" value="MFS_trans_sf"/>
</dbReference>
<evidence type="ECO:0000256" key="4">
    <source>
        <dbReference type="ARBA" id="ARBA00023136"/>
    </source>
</evidence>
<keyword evidence="3 5" id="KW-1133">Transmembrane helix</keyword>
<dbReference type="Proteomes" id="UP000800200">
    <property type="component" value="Unassembled WGS sequence"/>
</dbReference>
<dbReference type="Pfam" id="PF07690">
    <property type="entry name" value="MFS_1"/>
    <property type="match status" value="1"/>
</dbReference>
<evidence type="ECO:0000256" key="2">
    <source>
        <dbReference type="ARBA" id="ARBA00022692"/>
    </source>
</evidence>
<evidence type="ECO:0000256" key="5">
    <source>
        <dbReference type="SAM" id="Phobius"/>
    </source>
</evidence>
<dbReference type="PANTHER" id="PTHR23501">
    <property type="entry name" value="MAJOR FACILITATOR SUPERFAMILY"/>
    <property type="match status" value="1"/>
</dbReference>
<dbReference type="SUPFAM" id="SSF103473">
    <property type="entry name" value="MFS general substrate transporter"/>
    <property type="match status" value="1"/>
</dbReference>
<dbReference type="PROSITE" id="PS50850">
    <property type="entry name" value="MFS"/>
    <property type="match status" value="1"/>
</dbReference>
<feature type="transmembrane region" description="Helical" evidence="5">
    <location>
        <begin position="540"/>
        <end position="559"/>
    </location>
</feature>
<dbReference type="AlphaFoldDB" id="A0A6A6DU19"/>
<proteinExistence type="predicted"/>
<feature type="transmembrane region" description="Helical" evidence="5">
    <location>
        <begin position="118"/>
        <end position="137"/>
    </location>
</feature>
<reference evidence="7" key="1">
    <citation type="journal article" date="2020" name="Stud. Mycol.">
        <title>101 Dothideomycetes genomes: a test case for predicting lifestyles and emergence of pathogens.</title>
        <authorList>
            <person name="Haridas S."/>
            <person name="Albert R."/>
            <person name="Binder M."/>
            <person name="Bloem J."/>
            <person name="Labutti K."/>
            <person name="Salamov A."/>
            <person name="Andreopoulos B."/>
            <person name="Baker S."/>
            <person name="Barry K."/>
            <person name="Bills G."/>
            <person name="Bluhm B."/>
            <person name="Cannon C."/>
            <person name="Castanera R."/>
            <person name="Culley D."/>
            <person name="Daum C."/>
            <person name="Ezra D."/>
            <person name="Gonzalez J."/>
            <person name="Henrissat B."/>
            <person name="Kuo A."/>
            <person name="Liang C."/>
            <person name="Lipzen A."/>
            <person name="Lutzoni F."/>
            <person name="Magnuson J."/>
            <person name="Mondo S."/>
            <person name="Nolan M."/>
            <person name="Ohm R."/>
            <person name="Pangilinan J."/>
            <person name="Park H.-J."/>
            <person name="Ramirez L."/>
            <person name="Alfaro M."/>
            <person name="Sun H."/>
            <person name="Tritt A."/>
            <person name="Yoshinaga Y."/>
            <person name="Zwiers L.-H."/>
            <person name="Turgeon B."/>
            <person name="Goodwin S."/>
            <person name="Spatafora J."/>
            <person name="Crous P."/>
            <person name="Grigoriev I."/>
        </authorList>
    </citation>
    <scope>NUCLEOTIDE SEQUENCE</scope>
    <source>
        <strain evidence="7">CBS 207.26</strain>
    </source>
</reference>
<evidence type="ECO:0000256" key="1">
    <source>
        <dbReference type="ARBA" id="ARBA00004141"/>
    </source>
</evidence>
<dbReference type="Gene3D" id="1.20.1250.20">
    <property type="entry name" value="MFS general substrate transporter like domains"/>
    <property type="match status" value="2"/>
</dbReference>
<keyword evidence="2 5" id="KW-0812">Transmembrane</keyword>
<feature type="transmembrane region" description="Helical" evidence="5">
    <location>
        <begin position="450"/>
        <end position="471"/>
    </location>
</feature>
<keyword evidence="4 5" id="KW-0472">Membrane</keyword>
<feature type="transmembrane region" description="Helical" evidence="5">
    <location>
        <begin position="250"/>
        <end position="269"/>
    </location>
</feature>
<evidence type="ECO:0000313" key="7">
    <source>
        <dbReference type="EMBL" id="KAF2181658.1"/>
    </source>
</evidence>
<feature type="transmembrane region" description="Helical" evidence="5">
    <location>
        <begin position="389"/>
        <end position="409"/>
    </location>
</feature>
<protein>
    <submittedName>
        <fullName evidence="7">MFS general substrate transporter</fullName>
    </submittedName>
</protein>